<dbReference type="PROSITE" id="PS51823">
    <property type="entry name" value="CLU"/>
    <property type="match status" value="1"/>
</dbReference>
<dbReference type="Pfam" id="PF05303">
    <property type="entry name" value="GSKIP_dom"/>
    <property type="match status" value="1"/>
</dbReference>
<dbReference type="WBParaSite" id="TCONS_00004286.p1">
    <property type="protein sequence ID" value="TCONS_00004286.p1"/>
    <property type="gene ID" value="XLOC_001542"/>
</dbReference>
<dbReference type="GO" id="GO:0003729">
    <property type="term" value="F:mRNA binding"/>
    <property type="evidence" value="ECO:0007669"/>
    <property type="project" value="TreeGrafter"/>
</dbReference>
<dbReference type="GO" id="GO:0005737">
    <property type="term" value="C:cytoplasm"/>
    <property type="evidence" value="ECO:0007669"/>
    <property type="project" value="TreeGrafter"/>
</dbReference>
<feature type="domain" description="Clu" evidence="3">
    <location>
        <begin position="1007"/>
        <end position="1261"/>
    </location>
</feature>
<dbReference type="WBParaSite" id="SSTP_0000546900.1">
    <property type="protein sequence ID" value="SSTP_0000546900.1"/>
    <property type="gene ID" value="SSTP_0000546900"/>
</dbReference>
<keyword evidence="4" id="KW-1185">Reference proteome</keyword>
<feature type="compositionally biased region" description="Polar residues" evidence="2">
    <location>
        <begin position="705"/>
        <end position="718"/>
    </location>
</feature>
<dbReference type="Gene3D" id="3.30.2280.10">
    <property type="entry name" value="Hypothetical protein (hspc210)"/>
    <property type="match status" value="1"/>
</dbReference>
<reference evidence="5" key="1">
    <citation type="submission" date="2015-08" db="UniProtKB">
        <authorList>
            <consortium name="WormBaseParasite"/>
        </authorList>
    </citation>
    <scope>IDENTIFICATION</scope>
</reference>
<dbReference type="Pfam" id="PF15044">
    <property type="entry name" value="CLU_N"/>
    <property type="match status" value="1"/>
</dbReference>
<feature type="region of interest" description="Disordered" evidence="2">
    <location>
        <begin position="683"/>
        <end position="722"/>
    </location>
</feature>
<dbReference type="InterPro" id="IPR025697">
    <property type="entry name" value="CLU_dom"/>
</dbReference>
<dbReference type="InterPro" id="IPR033646">
    <property type="entry name" value="CLU-central"/>
</dbReference>
<dbReference type="Proteomes" id="UP000035681">
    <property type="component" value="Unplaced"/>
</dbReference>
<dbReference type="Gene3D" id="1.25.40.10">
    <property type="entry name" value="Tetratricopeptide repeat domain"/>
    <property type="match status" value="1"/>
</dbReference>
<dbReference type="InterPro" id="IPR041966">
    <property type="entry name" value="LOTUS-like"/>
</dbReference>
<dbReference type="SUPFAM" id="SSF103107">
    <property type="entry name" value="Hypothetical protein c14orf129, hspc210"/>
    <property type="match status" value="1"/>
</dbReference>
<feature type="compositionally biased region" description="Basic residues" evidence="2">
    <location>
        <begin position="1507"/>
        <end position="1517"/>
    </location>
</feature>
<dbReference type="CDD" id="cd15466">
    <property type="entry name" value="CLU-central"/>
    <property type="match status" value="1"/>
</dbReference>
<evidence type="ECO:0000256" key="1">
    <source>
        <dbReference type="ARBA" id="ARBA00022490"/>
    </source>
</evidence>
<dbReference type="InterPro" id="IPR007967">
    <property type="entry name" value="GSKIP_dom"/>
</dbReference>
<feature type="compositionally biased region" description="Basic and acidic residues" evidence="2">
    <location>
        <begin position="683"/>
        <end position="704"/>
    </location>
</feature>
<keyword evidence="1" id="KW-0963">Cytoplasm</keyword>
<evidence type="ECO:0000313" key="4">
    <source>
        <dbReference type="Proteomes" id="UP000035681"/>
    </source>
</evidence>
<sequence length="1913" mass="217944">MAAVENGNQQKICVPVSSSERTVNNDTLIRKEVLEEKSNDEIEMDISEEMEEIREAVYDLLSNYPNGVNINHLEKLYNEKYVETSTGPKLPDNWLKQIKLADEFEFKQVGPISIIYQRQKHVPSVDNINIQKPSQNSFDIIVCNKDKVDQELEKKINSITVEDLKKKPSISNYNVKTKSEHKISTTSLSLEGDEVNKLGYATYIDINGDIAVKFLEKETSVLRLFREMNTFYIKNVKEYGPLERKDVKCNEYFAYFDRLLKQTFRVHILENPQEGSDVVKGRLIDHGMIISAKISSLRKLADHFQITSILPYTNIIEFSKKYPNIPKGFYNSLITRGEQMNTPILIRINLENGEFFTKHNLPLKPSNAVEDNTVTLPILTPSLIAHSTDLHSEPDRSSGSGRSTPLTGNFKSLLENCPMKPFDLDKVPNEKFFAKLLVFKDPYNITFRLQSMEPIYNYMQDNLSRQSQAQSSPPPSAELKAGALLAASMGPNNWQRVILIKQVMPTNHSGGVYQYATWLVFALDLGIQTTVQERNLRTLSPSTIAVDKMLCFRAKLHNIRPIQEAQVSTKAGEVVNKKVWNRDDLKPLKTLLFNVNSESTEEGGRSISNSGYTVFSLTPQAPWTTYKKEDAPSLPFISASIEFNGTDLGHYLVEQVIICFFYHTGMAKNKSIMKDSNQVKEKGISGEIKKIHDKKGGKGDEKQQCDSGNESTSATPSNEHGEECINGCENEKLVQVKISLPNNTSFEATLSTKEPSLELFQVISEREDCCYRTCYQLIAKGIRLDTFTELEKLVNLEDGDVIEFVQTDYSTREAREHVRRMCDVLSINDISTYVLNKNGASFNYMGNMKTNVEPNSKEGRSLVTPNDYILPGVKDINYSYLIPDMTKKQIKAFNYVGISPFNPPTPQRKLKGDVLYIFVETLEGKSYNITCSYKGWFVNSTSGYKFNSEQSPQHPSIFHELPDLLMTISLGFKKLWPKALKARSDMHVFEKLEATFPSFNWVVPPFESTQDYFRSEDETQVQKTGFEDLFPGGLRDWNEELCNGKDMPKKDFRERLDKDRLFYKSYSDFVKVAVKGAMAIIDGNVPSLNMSDDFKTQMFLYNSIFFSLGYDSKDHYAIFGGNDAAHTISNNDLKGAKAFHAIDKDGLYNLGLCLVDYKGYRVVCQSIVPGILERGQDDDVNYGSVDFGKTVYCDEAFKKPLEEIAKDMNSMPHTVVTVNSNGEEVKTKVFTSIETKGLISKDGRNYVLDLFKTFPPDANYIEGAKVTELCQKNGFPKYCKHKIPCLRPEFIEAFINSKTEKFFSLLGSSIKENEILKNSKIEFASILEKLCQGEELENEEQTAEGKKIFKELLKKIGSYSDTSIDIRFNNDCYYPGLKFGEEDDIESHKDLLADACEYLAFKIIPNFVQELLDTNPTTTPLDGYALNYNMHAKGINMRYLGYIAMLTEAIDKERFTYDLIVSEILARTIKHIFRNYATELPRPYTGNAIVHFLNCLFGNVDFDSKKSTKSKKGKKRSNSNDNNDSQGWKELTTSDVWKSIAEDSKKSFDYSIIYKNFDDLCKHTSIKKSVVLRRFAKMVGLQFVAKTIKLDGKKLPFNEDDLYNMVPVIKHLDPHAKDAYQYQRMGEKLVIEGRIEEAQSYITESLQYMNYVYSGLHLDMSASLKIIAKLDYITGNPTSAYINLQKSMTITERVRGLDYLFLIHDYITLSLYAFASKDVGASLQYLYRSRYLTNVIFGDEHPILSTIDGSLSIILYFNFDYDNSSKFFESYMDIIEKNKLKKNSGEKKEIFQIDIKTALICRLAASSYAIRGFFREAIKIEKIVYQIYLSLFGKEHYKVLESGQILKDYTEKAVNLQRKLNDAHGNNVDIKLGDIISHDIGEVTHEKIIGFLNIVNGVYFITQDEINTLAVSE</sequence>
<dbReference type="GO" id="GO:0048312">
    <property type="term" value="P:intracellular distribution of mitochondria"/>
    <property type="evidence" value="ECO:0007669"/>
    <property type="project" value="TreeGrafter"/>
</dbReference>
<proteinExistence type="predicted"/>
<dbReference type="PANTHER" id="PTHR12601">
    <property type="entry name" value="EUKARYOTIC TRANSLATION INITIATION FACTOR 3 SUBUNIT EIF-3"/>
    <property type="match status" value="1"/>
</dbReference>
<dbReference type="InterPro" id="IPR027523">
    <property type="entry name" value="CLU_prot"/>
</dbReference>
<dbReference type="AlphaFoldDB" id="A0A0K0E7J3"/>
<dbReference type="Gene3D" id="3.30.420.610">
    <property type="entry name" value="LOTUS domain-like"/>
    <property type="match status" value="1"/>
</dbReference>
<evidence type="ECO:0000313" key="5">
    <source>
        <dbReference type="WBParaSite" id="SSTP_0000546900.1"/>
    </source>
</evidence>
<dbReference type="InterPro" id="IPR011990">
    <property type="entry name" value="TPR-like_helical_dom_sf"/>
</dbReference>
<name>A0A0K0E7J3_STRER</name>
<accession>A0A0K0E7J3</accession>
<organism evidence="5">
    <name type="scientific">Strongyloides stercoralis</name>
    <name type="common">Threadworm</name>
    <dbReference type="NCBI Taxonomy" id="6248"/>
    <lineage>
        <taxon>Eukaryota</taxon>
        <taxon>Metazoa</taxon>
        <taxon>Ecdysozoa</taxon>
        <taxon>Nematoda</taxon>
        <taxon>Chromadorea</taxon>
        <taxon>Rhabditida</taxon>
        <taxon>Tylenchina</taxon>
        <taxon>Panagrolaimomorpha</taxon>
        <taxon>Strongyloidoidea</taxon>
        <taxon>Strongyloididae</taxon>
        <taxon>Strongyloides</taxon>
    </lineage>
</organism>
<evidence type="ECO:0000313" key="6">
    <source>
        <dbReference type="WBParaSite" id="TCONS_00004286.p1"/>
    </source>
</evidence>
<dbReference type="Pfam" id="PF12807">
    <property type="entry name" value="eIF3_p135"/>
    <property type="match status" value="1"/>
</dbReference>
<feature type="region of interest" description="Disordered" evidence="2">
    <location>
        <begin position="1506"/>
        <end position="1527"/>
    </location>
</feature>
<evidence type="ECO:0000256" key="2">
    <source>
        <dbReference type="SAM" id="MobiDB-lite"/>
    </source>
</evidence>
<dbReference type="PANTHER" id="PTHR12601:SF6">
    <property type="entry name" value="CLUSTERED MITOCHONDRIA PROTEIN HOMOLOG"/>
    <property type="match status" value="1"/>
</dbReference>
<protein>
    <submittedName>
        <fullName evidence="5 6">Clu domain-containing protein</fullName>
    </submittedName>
</protein>
<evidence type="ECO:0000259" key="3">
    <source>
        <dbReference type="PROSITE" id="PS51823"/>
    </source>
</evidence>
<dbReference type="InterPro" id="IPR023231">
    <property type="entry name" value="GSKIP_dom_sf"/>
</dbReference>
<dbReference type="STRING" id="6248.A0A0K0E7J3"/>
<dbReference type="Pfam" id="PF13236">
    <property type="entry name" value="CLU"/>
    <property type="match status" value="1"/>
</dbReference>
<dbReference type="InterPro" id="IPR028275">
    <property type="entry name" value="CLU_N"/>
</dbReference>